<dbReference type="AlphaFoldDB" id="A0A1Y3TXD9"/>
<name>A0A1Y3TXD9_LIMRT</name>
<evidence type="ECO:0000313" key="2">
    <source>
        <dbReference type="Proteomes" id="UP000195868"/>
    </source>
</evidence>
<dbReference type="EMBL" id="NFHN01000071">
    <property type="protein sequence ID" value="OUN41224.1"/>
    <property type="molecule type" value="Genomic_DNA"/>
</dbReference>
<gene>
    <name evidence="1" type="ORF">B5G22_11240</name>
</gene>
<protein>
    <submittedName>
        <fullName evidence="1">Uncharacterized protein</fullName>
    </submittedName>
</protein>
<proteinExistence type="predicted"/>
<comment type="caution">
    <text evidence="1">The sequence shown here is derived from an EMBL/GenBank/DDBJ whole genome shotgun (WGS) entry which is preliminary data.</text>
</comment>
<reference evidence="2" key="1">
    <citation type="submission" date="2017-04" db="EMBL/GenBank/DDBJ databases">
        <title>Function of individual gut microbiota members based on whole genome sequencing of pure cultures obtained from chicken caecum.</title>
        <authorList>
            <person name="Medvecky M."/>
            <person name="Cejkova D."/>
            <person name="Polansky O."/>
            <person name="Karasova D."/>
            <person name="Kubasova T."/>
            <person name="Cizek A."/>
            <person name="Rychlik I."/>
        </authorList>
    </citation>
    <scope>NUCLEOTIDE SEQUENCE [LARGE SCALE GENOMIC DNA]</scope>
    <source>
        <strain evidence="2">An71</strain>
    </source>
</reference>
<dbReference type="Proteomes" id="UP000195868">
    <property type="component" value="Unassembled WGS sequence"/>
</dbReference>
<sequence length="282" mass="32130">MDNQEREKRIEYLNNLIKKSVVGLRVLEEKRDRSKAKGRLQTSAKALLKHDLTLKGDNWGWIPKSVFDAGISSRALGLLAMLAMNSNTLPVSGEKRVVVRVKPTTILDWLGIENRGQIKTIRDLFSELENAGLIKVNDDEIELVFPPIGDAEGGFCKVYTGTYKRILEHSHGVVALNRLAVYVGVRSLLYEDKNGEGGTFWNVVFHHRSNGWIGELVDLPETTVKKIIDWFIANDILAWNLVQNYNKYHNKVYYLSEFHHARSLVEEVCQELNSKKIMRVVA</sequence>
<accession>A0A1Y3TXD9</accession>
<dbReference type="RefSeq" id="WP_087216218.1">
    <property type="nucleotide sequence ID" value="NZ_NFHN01000071.1"/>
</dbReference>
<evidence type="ECO:0000313" key="1">
    <source>
        <dbReference type="EMBL" id="OUN41224.1"/>
    </source>
</evidence>
<organism evidence="1 2">
    <name type="scientific">Limosilactobacillus reuteri</name>
    <name type="common">Lactobacillus reuteri</name>
    <dbReference type="NCBI Taxonomy" id="1598"/>
    <lineage>
        <taxon>Bacteria</taxon>
        <taxon>Bacillati</taxon>
        <taxon>Bacillota</taxon>
        <taxon>Bacilli</taxon>
        <taxon>Lactobacillales</taxon>
        <taxon>Lactobacillaceae</taxon>
        <taxon>Limosilactobacillus</taxon>
    </lineage>
</organism>